<feature type="transmembrane region" description="Helical" evidence="1">
    <location>
        <begin position="39"/>
        <end position="61"/>
    </location>
</feature>
<sequence length="685" mass="75782">MAKKKIVTDEIAKKVEKENPVKMDEKKPKVKRENSPKTSIGQVVTYIVLAITLLTSIFYLVDVILMTDTSITYFSNILLASFITLFTILFTVICVKAGRKKGKVAIVLASVLLLGFCSVQILETHNLIALPEQSHVVDFTGKSLVEVLKWGEENNISIEQDYEYSDNVEEYYIMYQSEPAGTLSKDISNLTVTVSNGPDTTKEVLFPSMIGKSVDEVITFVEENFFTNVTIDFEEAQESRDTIIEQDKSGALARNEEIHIIASLGDPSEIGETDMIDLTNKSLFYALTWCKRNLLKYELSYEYSNEVNKNYVIRSETEVGSLVSPNDTIKLVISRGPKIVVPNLMDKTSSEITEWIMENKLKITFQDAYDANVEVGKPISISVSEGDEIEQGTMITVVISKGPLKLEKYANLEELRSWAMKYEVNLNESYEFSDTVANGEIISISKNVGDTIQNGEEISIVISEGKQLTIPNLIGKSRSEAKKICDQEGITCSFVYGSYSETVQRDYVTGQSKRSGSTVSSSAVLTLTLSRGIIQKVNVPSLVGMTRSAAQSKCNELGITCNFTYESNYSSTAKDTVTRQSSSGSMNQGSTITVYLSIGPEPAKATCQLYIPQNWISNSFSGTRSSILDGLNNSGRLNNCPNTKLVFEQVPSENMKGVITPDSPIKANTTYTVTDGQTYTIKVYS</sequence>
<feature type="domain" description="PASTA" evidence="2">
    <location>
        <begin position="130"/>
        <end position="196"/>
    </location>
</feature>
<feature type="transmembrane region" description="Helical" evidence="1">
    <location>
        <begin position="73"/>
        <end position="95"/>
    </location>
</feature>
<dbReference type="CDD" id="cd06577">
    <property type="entry name" value="PASTA_pknB"/>
    <property type="match status" value="5"/>
</dbReference>
<dbReference type="Gene3D" id="3.30.10.20">
    <property type="match status" value="6"/>
</dbReference>
<dbReference type="Pfam" id="PF03793">
    <property type="entry name" value="PASTA"/>
    <property type="match status" value="4"/>
</dbReference>
<dbReference type="AlphaFoldDB" id="A0A9D0YZ90"/>
<feature type="domain" description="PASTA" evidence="2">
    <location>
        <begin position="465"/>
        <end position="531"/>
    </location>
</feature>
<feature type="transmembrane region" description="Helical" evidence="1">
    <location>
        <begin position="104"/>
        <end position="122"/>
    </location>
</feature>
<name>A0A9D0YZ90_9FIRM</name>
<evidence type="ECO:0000313" key="4">
    <source>
        <dbReference type="Proteomes" id="UP000886725"/>
    </source>
</evidence>
<gene>
    <name evidence="3" type="ORF">IAC85_02245</name>
</gene>
<accession>A0A9D0YZ90</accession>
<evidence type="ECO:0000259" key="2">
    <source>
        <dbReference type="PROSITE" id="PS51178"/>
    </source>
</evidence>
<protein>
    <submittedName>
        <fullName evidence="3">PASTA domain-containing protein</fullName>
    </submittedName>
</protein>
<dbReference type="PROSITE" id="PS51178">
    <property type="entry name" value="PASTA"/>
    <property type="match status" value="3"/>
</dbReference>
<reference evidence="3" key="1">
    <citation type="submission" date="2020-10" db="EMBL/GenBank/DDBJ databases">
        <authorList>
            <person name="Gilroy R."/>
        </authorList>
    </citation>
    <scope>NUCLEOTIDE SEQUENCE</scope>
    <source>
        <strain evidence="3">CHK165-10780</strain>
    </source>
</reference>
<organism evidence="3 4">
    <name type="scientific">Candidatus Faecenecus gallistercoris</name>
    <dbReference type="NCBI Taxonomy" id="2840793"/>
    <lineage>
        <taxon>Bacteria</taxon>
        <taxon>Bacillati</taxon>
        <taxon>Bacillota</taxon>
        <taxon>Bacillota incertae sedis</taxon>
        <taxon>Candidatus Faecenecus</taxon>
    </lineage>
</organism>
<feature type="domain" description="PASTA" evidence="2">
    <location>
        <begin position="335"/>
        <end position="401"/>
    </location>
</feature>
<evidence type="ECO:0000313" key="3">
    <source>
        <dbReference type="EMBL" id="HIQ64539.1"/>
    </source>
</evidence>
<keyword evidence="1" id="KW-1133">Transmembrane helix</keyword>
<proteinExistence type="predicted"/>
<evidence type="ECO:0000256" key="1">
    <source>
        <dbReference type="SAM" id="Phobius"/>
    </source>
</evidence>
<comment type="caution">
    <text evidence="3">The sequence shown here is derived from an EMBL/GenBank/DDBJ whole genome shotgun (WGS) entry which is preliminary data.</text>
</comment>
<keyword evidence="1" id="KW-0472">Membrane</keyword>
<reference evidence="3" key="2">
    <citation type="journal article" date="2021" name="PeerJ">
        <title>Extensive microbial diversity within the chicken gut microbiome revealed by metagenomics and culture.</title>
        <authorList>
            <person name="Gilroy R."/>
            <person name="Ravi A."/>
            <person name="Getino M."/>
            <person name="Pursley I."/>
            <person name="Horton D.L."/>
            <person name="Alikhan N.F."/>
            <person name="Baker D."/>
            <person name="Gharbi K."/>
            <person name="Hall N."/>
            <person name="Watson M."/>
            <person name="Adriaenssens E.M."/>
            <person name="Foster-Nyarko E."/>
            <person name="Jarju S."/>
            <person name="Secka A."/>
            <person name="Antonio M."/>
            <person name="Oren A."/>
            <person name="Chaudhuri R.R."/>
            <person name="La Ragione R."/>
            <person name="Hildebrand F."/>
            <person name="Pallen M.J."/>
        </authorList>
    </citation>
    <scope>NUCLEOTIDE SEQUENCE</scope>
    <source>
        <strain evidence="3">CHK165-10780</strain>
    </source>
</reference>
<dbReference type="EMBL" id="DVFU01000046">
    <property type="protein sequence ID" value="HIQ64539.1"/>
    <property type="molecule type" value="Genomic_DNA"/>
</dbReference>
<dbReference type="InterPro" id="IPR005543">
    <property type="entry name" value="PASTA_dom"/>
</dbReference>
<dbReference type="SMART" id="SM00740">
    <property type="entry name" value="PASTA"/>
    <property type="match status" value="6"/>
</dbReference>
<dbReference type="Proteomes" id="UP000886725">
    <property type="component" value="Unassembled WGS sequence"/>
</dbReference>
<keyword evidence="1" id="KW-0812">Transmembrane</keyword>